<dbReference type="PRINTS" id="PR00035">
    <property type="entry name" value="HTHGNTR"/>
</dbReference>
<dbReference type="InterPro" id="IPR036388">
    <property type="entry name" value="WH-like_DNA-bd_sf"/>
</dbReference>
<keyword evidence="3" id="KW-0804">Transcription</keyword>
<evidence type="ECO:0000313" key="5">
    <source>
        <dbReference type="EMBL" id="KXG84000.1"/>
    </source>
</evidence>
<dbReference type="InterPro" id="IPR008920">
    <property type="entry name" value="TF_FadR/GntR_C"/>
</dbReference>
<evidence type="ECO:0000259" key="4">
    <source>
        <dbReference type="PROSITE" id="PS50949"/>
    </source>
</evidence>
<dbReference type="InterPro" id="IPR036390">
    <property type="entry name" value="WH_DNA-bd_sf"/>
</dbReference>
<comment type="caution">
    <text evidence="5">The sequence shown here is derived from an EMBL/GenBank/DDBJ whole genome shotgun (WGS) entry which is preliminary data.</text>
</comment>
<dbReference type="GO" id="GO:0003677">
    <property type="term" value="F:DNA binding"/>
    <property type="evidence" value="ECO:0007669"/>
    <property type="project" value="UniProtKB-KW"/>
</dbReference>
<dbReference type="Proteomes" id="UP000070498">
    <property type="component" value="Unassembled WGS sequence"/>
</dbReference>
<dbReference type="CDD" id="cd07377">
    <property type="entry name" value="WHTH_GntR"/>
    <property type="match status" value="1"/>
</dbReference>
<dbReference type="RefSeq" id="WP_067651319.1">
    <property type="nucleotide sequence ID" value="NZ_KQ961031.1"/>
</dbReference>
<dbReference type="Gene3D" id="1.10.10.10">
    <property type="entry name" value="Winged helix-like DNA-binding domain superfamily/Winged helix DNA-binding domain"/>
    <property type="match status" value="1"/>
</dbReference>
<accession>A0A135NXW9</accession>
<name>A0A135NXW9_9HYPH</name>
<dbReference type="SMART" id="SM00345">
    <property type="entry name" value="HTH_GNTR"/>
    <property type="match status" value="1"/>
</dbReference>
<sequence length="237" mass="25863">MSAGVDWLSETSPINRKSAAESVFEDLRMAIVSGRLTVGTRLPAETHLAGRYGVSRPIVREALRSLQTLGMTQTRTGSGTFVLTDRPSPELRYGGYSARDLIEARPYIEVPAAGWAAVRRTGEQLSRMVKLCDAMDAQEDPHKWVKLDSEFHSAIAEASGNSLFAKVVSDARDSLSQQSGLLNIMADRRVASNVEHRLIAEAIAAGSDETARSAMEAHLGQVKQIITAIMRDENLVR</sequence>
<evidence type="ECO:0000256" key="1">
    <source>
        <dbReference type="ARBA" id="ARBA00023015"/>
    </source>
</evidence>
<protein>
    <submittedName>
        <fullName evidence="5">GntR family transcriptional regulator</fullName>
    </submittedName>
</protein>
<keyword evidence="6" id="KW-1185">Reference proteome</keyword>
<keyword evidence="1" id="KW-0805">Transcription regulation</keyword>
<dbReference type="Pfam" id="PF07729">
    <property type="entry name" value="FCD"/>
    <property type="match status" value="1"/>
</dbReference>
<dbReference type="GO" id="GO:0003700">
    <property type="term" value="F:DNA-binding transcription factor activity"/>
    <property type="evidence" value="ECO:0007669"/>
    <property type="project" value="InterPro"/>
</dbReference>
<evidence type="ECO:0000313" key="6">
    <source>
        <dbReference type="Proteomes" id="UP000070498"/>
    </source>
</evidence>
<evidence type="ECO:0000256" key="2">
    <source>
        <dbReference type="ARBA" id="ARBA00023125"/>
    </source>
</evidence>
<dbReference type="PANTHER" id="PTHR43537:SF5">
    <property type="entry name" value="UXU OPERON TRANSCRIPTIONAL REGULATOR"/>
    <property type="match status" value="1"/>
</dbReference>
<evidence type="ECO:0000256" key="3">
    <source>
        <dbReference type="ARBA" id="ARBA00023163"/>
    </source>
</evidence>
<dbReference type="STRING" id="2052828.ATO67_15875"/>
<dbReference type="Gene3D" id="1.20.120.530">
    <property type="entry name" value="GntR ligand-binding domain-like"/>
    <property type="match status" value="1"/>
</dbReference>
<dbReference type="SUPFAM" id="SSF48008">
    <property type="entry name" value="GntR ligand-binding domain-like"/>
    <property type="match status" value="1"/>
</dbReference>
<dbReference type="InterPro" id="IPR011711">
    <property type="entry name" value="GntR_C"/>
</dbReference>
<dbReference type="SMART" id="SM00895">
    <property type="entry name" value="FCD"/>
    <property type="match status" value="1"/>
</dbReference>
<proteinExistence type="predicted"/>
<gene>
    <name evidence="5" type="ORF">ATO67_15875</name>
</gene>
<dbReference type="OrthoDB" id="9028214at2"/>
<dbReference type="PROSITE" id="PS50949">
    <property type="entry name" value="HTH_GNTR"/>
    <property type="match status" value="1"/>
</dbReference>
<dbReference type="EMBL" id="LNUW01000039">
    <property type="protein sequence ID" value="KXG84000.1"/>
    <property type="molecule type" value="Genomic_DNA"/>
</dbReference>
<dbReference type="AlphaFoldDB" id="A0A135NXW9"/>
<dbReference type="PANTHER" id="PTHR43537">
    <property type="entry name" value="TRANSCRIPTIONAL REGULATOR, GNTR FAMILY"/>
    <property type="match status" value="1"/>
</dbReference>
<keyword evidence="2" id="KW-0238">DNA-binding</keyword>
<reference evidence="5 6" key="1">
    <citation type="submission" date="2015-11" db="EMBL/GenBank/DDBJ databases">
        <title>Draft genome sequence of Agrobacterium sp. R89-1.</title>
        <authorList>
            <person name="Zahradnik J."/>
            <person name="Kyslikova E."/>
            <person name="Palyzova A."/>
            <person name="Kyslik P."/>
        </authorList>
    </citation>
    <scope>NUCLEOTIDE SEQUENCE [LARGE SCALE GENOMIC DNA]</scope>
    <source>
        <strain evidence="5 6">R89-1</strain>
    </source>
</reference>
<feature type="domain" description="HTH gntR-type" evidence="4">
    <location>
        <begin position="17"/>
        <end position="85"/>
    </location>
</feature>
<dbReference type="Pfam" id="PF00392">
    <property type="entry name" value="GntR"/>
    <property type="match status" value="1"/>
</dbReference>
<dbReference type="InterPro" id="IPR000524">
    <property type="entry name" value="Tscrpt_reg_HTH_GntR"/>
</dbReference>
<organism evidence="5 6">
    <name type="scientific">Agrobacterium bohemicum</name>
    <dbReference type="NCBI Taxonomy" id="2052828"/>
    <lineage>
        <taxon>Bacteria</taxon>
        <taxon>Pseudomonadati</taxon>
        <taxon>Pseudomonadota</taxon>
        <taxon>Alphaproteobacteria</taxon>
        <taxon>Hyphomicrobiales</taxon>
        <taxon>Rhizobiaceae</taxon>
        <taxon>Rhizobium/Agrobacterium group</taxon>
        <taxon>Agrobacterium</taxon>
    </lineage>
</organism>
<dbReference type="SUPFAM" id="SSF46785">
    <property type="entry name" value="Winged helix' DNA-binding domain"/>
    <property type="match status" value="1"/>
</dbReference>